<dbReference type="EMBL" id="CM056742">
    <property type="protein sequence ID" value="KAJ8681321.1"/>
    <property type="molecule type" value="Genomic_DNA"/>
</dbReference>
<protein>
    <submittedName>
        <fullName evidence="1">Uncharacterized protein</fullName>
    </submittedName>
</protein>
<reference evidence="1" key="1">
    <citation type="submission" date="2023-04" db="EMBL/GenBank/DDBJ databases">
        <title>A chromosome-level genome assembly of the parasitoid wasp Eretmocerus hayati.</title>
        <authorList>
            <person name="Zhong Y."/>
            <person name="Liu S."/>
            <person name="Liu Y."/>
        </authorList>
    </citation>
    <scope>NUCLEOTIDE SEQUENCE</scope>
    <source>
        <strain evidence="1">ZJU_SS_LIU_2023</strain>
    </source>
</reference>
<keyword evidence="2" id="KW-1185">Reference proteome</keyword>
<comment type="caution">
    <text evidence="1">The sequence shown here is derived from an EMBL/GenBank/DDBJ whole genome shotgun (WGS) entry which is preliminary data.</text>
</comment>
<name>A0ACC2PCY4_9HYME</name>
<accession>A0ACC2PCY4</accession>
<gene>
    <name evidence="1" type="ORF">QAD02_017108</name>
</gene>
<sequence>MNPVKPCGPKRESTIIISMYKRDEVPRGPHRPGKGAYWALHPAALSMFENGSLLRRRKRFKLHKPDKDLLKSELQALASAMPPPRPELQTPPGPTGCGGHTAPGLSASLAPMPAGLSPTSEASLPGGAGANVGGGLSSANLMRLREDLMRWEMQERRMMLAVAAAAGFPGPEQPQPAHHSPLAPGYYHHPHHHHHHHQLLGSAAAAAAEARHQQQQRLVEGATAAAETVAPSGPPVPPIAVSVASSTGTGFEAYPAPYPGSGAAPELRYHEGGEAAIAAAAHAEYYARAEACSRLDEPEAAGATALCYARTGHSPGNSAPRACTQIGKRAKKPFTIENIIAPDEQQHEAGKRPTSESPEEKKTVGGLSVPRPVYPSTGFALQPTLADAAAHHRPSYGAAT</sequence>
<evidence type="ECO:0000313" key="2">
    <source>
        <dbReference type="Proteomes" id="UP001239111"/>
    </source>
</evidence>
<organism evidence="1 2">
    <name type="scientific">Eretmocerus hayati</name>
    <dbReference type="NCBI Taxonomy" id="131215"/>
    <lineage>
        <taxon>Eukaryota</taxon>
        <taxon>Metazoa</taxon>
        <taxon>Ecdysozoa</taxon>
        <taxon>Arthropoda</taxon>
        <taxon>Hexapoda</taxon>
        <taxon>Insecta</taxon>
        <taxon>Pterygota</taxon>
        <taxon>Neoptera</taxon>
        <taxon>Endopterygota</taxon>
        <taxon>Hymenoptera</taxon>
        <taxon>Apocrita</taxon>
        <taxon>Proctotrupomorpha</taxon>
        <taxon>Chalcidoidea</taxon>
        <taxon>Aphelinidae</taxon>
        <taxon>Aphelininae</taxon>
        <taxon>Eretmocerus</taxon>
    </lineage>
</organism>
<proteinExistence type="predicted"/>
<dbReference type="Proteomes" id="UP001239111">
    <property type="component" value="Chromosome 2"/>
</dbReference>
<evidence type="ECO:0000313" key="1">
    <source>
        <dbReference type="EMBL" id="KAJ8681321.1"/>
    </source>
</evidence>